<evidence type="ECO:0000256" key="3">
    <source>
        <dbReference type="ARBA" id="ARBA00038396"/>
    </source>
</evidence>
<keyword evidence="5" id="KW-1185">Reference proteome</keyword>
<dbReference type="RefSeq" id="WP_096501539.1">
    <property type="nucleotide sequence ID" value="NZ_AP018165.1"/>
</dbReference>
<dbReference type="EMBL" id="AP018165">
    <property type="protein sequence ID" value="BAX97807.1"/>
    <property type="molecule type" value="Genomic_DNA"/>
</dbReference>
<organism evidence="4 5">
    <name type="scientific">[Mycobacterium] stephanolepidis</name>
    <dbReference type="NCBI Taxonomy" id="1520670"/>
    <lineage>
        <taxon>Bacteria</taxon>
        <taxon>Bacillati</taxon>
        <taxon>Actinomycetota</taxon>
        <taxon>Actinomycetes</taxon>
        <taxon>Mycobacteriales</taxon>
        <taxon>Mycobacteriaceae</taxon>
        <taxon>Mycobacteroides</taxon>
    </lineage>
</organism>
<reference evidence="5" key="1">
    <citation type="journal article" date="2017" name="Genome Announc.">
        <title>Complete Genome Sequence of Mycobacterium stephanolepidis.</title>
        <authorList>
            <person name="Fukano H."/>
            <person name="Yoshida M."/>
            <person name="Katayama Y."/>
            <person name="Omatsu T."/>
            <person name="Mizutani T."/>
            <person name="Kurata O."/>
            <person name="Wada S."/>
            <person name="Hoshino Y."/>
        </authorList>
    </citation>
    <scope>NUCLEOTIDE SEQUENCE [LARGE SCALE GENOMIC DNA]</scope>
    <source>
        <strain evidence="5">NJB0901</strain>
    </source>
</reference>
<dbReference type="KEGG" id="mste:MSTE_02497"/>
<dbReference type="PRINTS" id="PR00420">
    <property type="entry name" value="RNGMNOXGNASE"/>
</dbReference>
<dbReference type="SUPFAM" id="SSF51905">
    <property type="entry name" value="FAD/NAD(P)-binding domain"/>
    <property type="match status" value="1"/>
</dbReference>
<dbReference type="PANTHER" id="PTHR43747">
    <property type="entry name" value="FAD-BINDING PROTEIN"/>
    <property type="match status" value="1"/>
</dbReference>
<dbReference type="Proteomes" id="UP000217954">
    <property type="component" value="Chromosome"/>
</dbReference>
<comment type="similarity">
    <text evidence="3">Belongs to the flavin-dependent halogenase family. Bacterial tryptophan halogenase subfamily.</text>
</comment>
<dbReference type="Pfam" id="PF04820">
    <property type="entry name" value="Trp_halogenase"/>
    <property type="match status" value="2"/>
</dbReference>
<evidence type="ECO:0000256" key="2">
    <source>
        <dbReference type="ARBA" id="ARBA00023033"/>
    </source>
</evidence>
<name>A0A1Z4EXZ3_9MYCO</name>
<sequence length="581" mass="64965">MSTTTELDRKHDVIIVGGGIGGSTLAAILARHEVRVLMIEASGHPRFAIGESTVPETIMGLRNLALRYDVPEIGDLSAHGTLSKKVSSGSGVKRNFSFVYHQDGARSKPTEYNQYPTWGPPIGPDSHFFRQDVDAYMYQVALSYGTKGLTHTAVTDVVFGADKVTVHTESQGEFEAKYLVDAGGMRSILGETLDLRIDPPYRTRSRTIFSHFTGVRPFDDVVETDARTGAISPFSQGTLHHLFEGGWAWVIPFDNYLGSTSRLCSVGINLDVDRYPMDPELTPEQEFWKHVDRFPDFRAQMAQAAAVRPYTASRRSQFASKQVVGDRWCLLPHASDFIDPLFSSGLAVTVMILNALGHRLIDAVRNNNFATERFAYIQEWTKRSFDYYDKLVSASYTSFDSFDLWNAWFRVWTIGTLYGVNGQMEASFDFSKSSNRSAFQVLETRPYRGIQGVDNATISTMFSQSLAAIDEYQGGLIDSAEAQDRIYGALRESGLIPRFWNTLDAADQCPSGPFTLLSMSRILAWGKYQSPEHVRGQYFKSGFGPVMKEAAKFYGTTVKVGVREANHAIRDMVTSKNRDWK</sequence>
<keyword evidence="2" id="KW-0503">Monooxygenase</keyword>
<dbReference type="OrthoDB" id="103324at2"/>
<proteinExistence type="inferred from homology"/>
<gene>
    <name evidence="4" type="ORF">MSTE_02497</name>
</gene>
<dbReference type="InterPro" id="IPR006905">
    <property type="entry name" value="Flavin_halogenase"/>
</dbReference>
<dbReference type="PANTHER" id="PTHR43747:SF5">
    <property type="entry name" value="FAD-BINDING DOMAIN-CONTAINING PROTEIN"/>
    <property type="match status" value="1"/>
</dbReference>
<dbReference type="InterPro" id="IPR036188">
    <property type="entry name" value="FAD/NAD-bd_sf"/>
</dbReference>
<dbReference type="InterPro" id="IPR050816">
    <property type="entry name" value="Flavin-dep_Halogenase_NPB"/>
</dbReference>
<dbReference type="AlphaFoldDB" id="A0A1Z4EXZ3"/>
<dbReference type="GO" id="GO:0004497">
    <property type="term" value="F:monooxygenase activity"/>
    <property type="evidence" value="ECO:0007669"/>
    <property type="project" value="UniProtKB-KW"/>
</dbReference>
<evidence type="ECO:0000313" key="4">
    <source>
        <dbReference type="EMBL" id="BAX97807.1"/>
    </source>
</evidence>
<reference evidence="4 5" key="2">
    <citation type="journal article" date="2017" name="Int. J. Syst. Evol. Microbiol.">
        <title>Mycobacterium stephanolepidis sp. nov., a rapidly growing species related to Mycobacterium chelonae, isolated from marine teleost fish, Stephanolepis cirrhifer.</title>
        <authorList>
            <person name="Fukano H."/>
            <person name="Wada S."/>
            <person name="Kurata O."/>
            <person name="Katayama K."/>
            <person name="Fujiwara N."/>
            <person name="Hoshino Y."/>
        </authorList>
    </citation>
    <scope>NUCLEOTIDE SEQUENCE [LARGE SCALE GENOMIC DNA]</scope>
    <source>
        <strain evidence="4 5">NJB0901</strain>
    </source>
</reference>
<evidence type="ECO:0000313" key="5">
    <source>
        <dbReference type="Proteomes" id="UP000217954"/>
    </source>
</evidence>
<accession>A0A1Z4EXZ3</accession>
<evidence type="ECO:0000256" key="1">
    <source>
        <dbReference type="ARBA" id="ARBA00023002"/>
    </source>
</evidence>
<protein>
    <submittedName>
        <fullName evidence="4">Putative halogenase</fullName>
    </submittedName>
</protein>
<dbReference type="Gene3D" id="3.50.50.60">
    <property type="entry name" value="FAD/NAD(P)-binding domain"/>
    <property type="match status" value="1"/>
</dbReference>
<keyword evidence="1" id="KW-0560">Oxidoreductase</keyword>